<proteinExistence type="predicted"/>
<protein>
    <submittedName>
        <fullName evidence="2">Uncharacterized protein</fullName>
    </submittedName>
</protein>
<evidence type="ECO:0000313" key="2">
    <source>
        <dbReference type="EMBL" id="KAF2028811.1"/>
    </source>
</evidence>
<dbReference type="Proteomes" id="UP000799777">
    <property type="component" value="Unassembled WGS sequence"/>
</dbReference>
<comment type="caution">
    <text evidence="2">The sequence shown here is derived from an EMBL/GenBank/DDBJ whole genome shotgun (WGS) entry which is preliminary data.</text>
</comment>
<feature type="region of interest" description="Disordered" evidence="1">
    <location>
        <begin position="126"/>
        <end position="152"/>
    </location>
</feature>
<evidence type="ECO:0000313" key="3">
    <source>
        <dbReference type="Proteomes" id="UP000799777"/>
    </source>
</evidence>
<feature type="compositionally biased region" description="Basic and acidic residues" evidence="1">
    <location>
        <begin position="135"/>
        <end position="152"/>
    </location>
</feature>
<gene>
    <name evidence="2" type="ORF">EK21DRAFT_113503</name>
</gene>
<evidence type="ECO:0000256" key="1">
    <source>
        <dbReference type="SAM" id="MobiDB-lite"/>
    </source>
</evidence>
<dbReference type="AlphaFoldDB" id="A0A9P4H612"/>
<dbReference type="EMBL" id="ML978208">
    <property type="protein sequence ID" value="KAF2028811.1"/>
    <property type="molecule type" value="Genomic_DNA"/>
</dbReference>
<keyword evidence="3" id="KW-1185">Reference proteome</keyword>
<name>A0A9P4H612_9PLEO</name>
<reference evidence="2" key="1">
    <citation type="journal article" date="2020" name="Stud. Mycol.">
        <title>101 Dothideomycetes genomes: a test case for predicting lifestyles and emergence of pathogens.</title>
        <authorList>
            <person name="Haridas S."/>
            <person name="Albert R."/>
            <person name="Binder M."/>
            <person name="Bloem J."/>
            <person name="Labutti K."/>
            <person name="Salamov A."/>
            <person name="Andreopoulos B."/>
            <person name="Baker S."/>
            <person name="Barry K."/>
            <person name="Bills G."/>
            <person name="Bluhm B."/>
            <person name="Cannon C."/>
            <person name="Castanera R."/>
            <person name="Culley D."/>
            <person name="Daum C."/>
            <person name="Ezra D."/>
            <person name="Gonzalez J."/>
            <person name="Henrissat B."/>
            <person name="Kuo A."/>
            <person name="Liang C."/>
            <person name="Lipzen A."/>
            <person name="Lutzoni F."/>
            <person name="Magnuson J."/>
            <person name="Mondo S."/>
            <person name="Nolan M."/>
            <person name="Ohm R."/>
            <person name="Pangilinan J."/>
            <person name="Park H.-J."/>
            <person name="Ramirez L."/>
            <person name="Alfaro M."/>
            <person name="Sun H."/>
            <person name="Tritt A."/>
            <person name="Yoshinaga Y."/>
            <person name="Zwiers L.-H."/>
            <person name="Turgeon B."/>
            <person name="Goodwin S."/>
            <person name="Spatafora J."/>
            <person name="Crous P."/>
            <person name="Grigoriev I."/>
        </authorList>
    </citation>
    <scope>NUCLEOTIDE SEQUENCE</scope>
    <source>
        <strain evidence="2">CBS 110217</strain>
    </source>
</reference>
<organism evidence="2 3">
    <name type="scientific">Setomelanomma holmii</name>
    <dbReference type="NCBI Taxonomy" id="210430"/>
    <lineage>
        <taxon>Eukaryota</taxon>
        <taxon>Fungi</taxon>
        <taxon>Dikarya</taxon>
        <taxon>Ascomycota</taxon>
        <taxon>Pezizomycotina</taxon>
        <taxon>Dothideomycetes</taxon>
        <taxon>Pleosporomycetidae</taxon>
        <taxon>Pleosporales</taxon>
        <taxon>Pleosporineae</taxon>
        <taxon>Phaeosphaeriaceae</taxon>
        <taxon>Setomelanomma</taxon>
    </lineage>
</organism>
<sequence length="152" mass="17442">MSTPQLGDAPPLYVYLVQRQDYGHYPDKFGCKSIRSIHTTKAEAVKKARVLIRKIHDEDENWTALNQVMRNNGIQTTEVRVVKRLVLDEEVSVYSGEEDEEDFMEDVKYDGLITKEKTAAAAKLDGKAMDNIGQVDHENDWERGNKKKHAYD</sequence>
<accession>A0A9P4H612</accession>